<comment type="caution">
    <text evidence="1">The sequence shown here is derived from an EMBL/GenBank/DDBJ whole genome shotgun (WGS) entry which is preliminary data.</text>
</comment>
<evidence type="ECO:0008006" key="3">
    <source>
        <dbReference type="Google" id="ProtNLM"/>
    </source>
</evidence>
<dbReference type="Proteomes" id="UP000005933">
    <property type="component" value="Unassembled WGS sequence"/>
</dbReference>
<protein>
    <recommendedName>
        <fullName evidence="3">DUF2946 domain-containing protein</fullName>
    </recommendedName>
</protein>
<name>A0AB33VDP3_RALSU</name>
<dbReference type="AlphaFoldDB" id="A0AB33VDP3"/>
<organism evidence="1 2">
    <name type="scientific">Ralstonia solanacearum (strain UW551)</name>
    <dbReference type="NCBI Taxonomy" id="342110"/>
    <lineage>
        <taxon>Bacteria</taxon>
        <taxon>Pseudomonadati</taxon>
        <taxon>Pseudomonadota</taxon>
        <taxon>Betaproteobacteria</taxon>
        <taxon>Burkholderiales</taxon>
        <taxon>Burkholderiaceae</taxon>
        <taxon>Ralstonia</taxon>
        <taxon>Ralstonia solanacearum species complex</taxon>
    </lineage>
</organism>
<proteinExistence type="predicted"/>
<dbReference type="EMBL" id="AAKL01000036">
    <property type="protein sequence ID" value="EAP72080.1"/>
    <property type="molecule type" value="Genomic_DNA"/>
</dbReference>
<reference evidence="1 2" key="1">
    <citation type="journal article" date="2006" name="Mol. Plant Microbe Interact.">
        <title>Identification of open reading frames unique to a select agent: Ralstonia solanacearum race 3 biovar 2.</title>
        <authorList>
            <person name="Gabriel D.W."/>
            <person name="Allen C."/>
            <person name="Schell M."/>
            <person name="Denny T.P."/>
            <person name="Greenberg J.T."/>
            <person name="Duan Y.P."/>
            <person name="Flores-Cruz Z."/>
            <person name="Huang Q."/>
            <person name="Clifford J.M."/>
            <person name="Presting G."/>
            <person name="Gonzalez E.T."/>
            <person name="Reddy J."/>
            <person name="Elphinstone J."/>
            <person name="Swanson J."/>
            <person name="Yao J."/>
            <person name="Mulholland V."/>
            <person name="Liu L."/>
            <person name="Farmerie W."/>
            <person name="Patnaikuni M."/>
            <person name="Balogh B."/>
            <person name="Norman D."/>
            <person name="Alvarez A."/>
            <person name="Castillo J.A."/>
            <person name="Jones J."/>
            <person name="Saddler G."/>
            <person name="Walunas T."/>
            <person name="Zhukov A."/>
            <person name="Mikhailova N."/>
        </authorList>
    </citation>
    <scope>NUCLEOTIDE SEQUENCE [LARGE SCALE GENOMIC DNA]</scope>
    <source>
        <strain evidence="1 2">UW551</strain>
    </source>
</reference>
<gene>
    <name evidence="1" type="ORF">RRSL_01805</name>
</gene>
<evidence type="ECO:0000313" key="2">
    <source>
        <dbReference type="Proteomes" id="UP000005933"/>
    </source>
</evidence>
<accession>A0AB33VDP3</accession>
<sequence>MSSRMMKTGPCPQIWPSMVPRWGAAWFNMTGLSSSRQPRHGAGSVRLRAMSGMYRFLRLLLLAVLALAVPMQGAVAASMPACVDAHPPVHAHVMPAAPMHDHAVMHHADTQDHHTDMQAGHGHDAAKVSQPASSCSICAACSVGHGLVVSGAGPVPALMVLRTAPRLPDTEFDSAIPEVPERPPSA</sequence>
<evidence type="ECO:0000313" key="1">
    <source>
        <dbReference type="EMBL" id="EAP72080.1"/>
    </source>
</evidence>